<keyword evidence="2" id="KW-0805">Transcription regulation</keyword>
<dbReference type="InterPro" id="IPR005119">
    <property type="entry name" value="LysR_subst-bd"/>
</dbReference>
<dbReference type="Gene3D" id="1.10.10.10">
    <property type="entry name" value="Winged helix-like DNA-binding domain superfamily/Winged helix DNA-binding domain"/>
    <property type="match status" value="1"/>
</dbReference>
<keyword evidence="3" id="KW-0238">DNA-binding</keyword>
<dbReference type="InterPro" id="IPR036390">
    <property type="entry name" value="WH_DNA-bd_sf"/>
</dbReference>
<accession>A0A3D8K1N0</accession>
<dbReference type="FunFam" id="1.10.10.10:FF:000001">
    <property type="entry name" value="LysR family transcriptional regulator"/>
    <property type="match status" value="1"/>
</dbReference>
<dbReference type="PANTHER" id="PTHR30126:SF91">
    <property type="entry name" value="LYSR FAMILY TRANSCRIPTIONAL REGULATOR"/>
    <property type="match status" value="1"/>
</dbReference>
<evidence type="ECO:0000259" key="6">
    <source>
        <dbReference type="PROSITE" id="PS50931"/>
    </source>
</evidence>
<evidence type="ECO:0000256" key="4">
    <source>
        <dbReference type="ARBA" id="ARBA00023163"/>
    </source>
</evidence>
<protein>
    <submittedName>
        <fullName evidence="7">LysR family transcriptional regulator</fullName>
    </submittedName>
</protein>
<organism evidence="7 8">
    <name type="scientific">Trinickia dinghuensis</name>
    <dbReference type="NCBI Taxonomy" id="2291023"/>
    <lineage>
        <taxon>Bacteria</taxon>
        <taxon>Pseudomonadati</taxon>
        <taxon>Pseudomonadota</taxon>
        <taxon>Betaproteobacteria</taxon>
        <taxon>Burkholderiales</taxon>
        <taxon>Burkholderiaceae</taxon>
        <taxon>Trinickia</taxon>
    </lineage>
</organism>
<dbReference type="SUPFAM" id="SSF53850">
    <property type="entry name" value="Periplasmic binding protein-like II"/>
    <property type="match status" value="1"/>
</dbReference>
<dbReference type="Proteomes" id="UP000256838">
    <property type="component" value="Unassembled WGS sequence"/>
</dbReference>
<dbReference type="GO" id="GO:0003700">
    <property type="term" value="F:DNA-binding transcription factor activity"/>
    <property type="evidence" value="ECO:0007669"/>
    <property type="project" value="InterPro"/>
</dbReference>
<reference evidence="7 8" key="1">
    <citation type="submission" date="2018-08" db="EMBL/GenBank/DDBJ databases">
        <title>Paraburkholderia sp. DHOM06 isolated from forest soil.</title>
        <authorList>
            <person name="Gao Z.-H."/>
            <person name="Qiu L.-H."/>
        </authorList>
    </citation>
    <scope>NUCLEOTIDE SEQUENCE [LARGE SCALE GENOMIC DNA]</scope>
    <source>
        <strain evidence="7 8">DHOM06</strain>
    </source>
</reference>
<dbReference type="PROSITE" id="PS50931">
    <property type="entry name" value="HTH_LYSR"/>
    <property type="match status" value="1"/>
</dbReference>
<evidence type="ECO:0000256" key="5">
    <source>
        <dbReference type="SAM" id="MobiDB-lite"/>
    </source>
</evidence>
<dbReference type="RefSeq" id="WP_115533609.1">
    <property type="nucleotide sequence ID" value="NZ_QRGA01000006.1"/>
</dbReference>
<comment type="caution">
    <text evidence="7">The sequence shown here is derived from an EMBL/GenBank/DDBJ whole genome shotgun (WGS) entry which is preliminary data.</text>
</comment>
<dbReference type="Pfam" id="PF00126">
    <property type="entry name" value="HTH_1"/>
    <property type="match status" value="1"/>
</dbReference>
<evidence type="ECO:0000313" key="8">
    <source>
        <dbReference type="Proteomes" id="UP000256838"/>
    </source>
</evidence>
<dbReference type="PANTHER" id="PTHR30126">
    <property type="entry name" value="HTH-TYPE TRANSCRIPTIONAL REGULATOR"/>
    <property type="match status" value="1"/>
</dbReference>
<proteinExistence type="inferred from homology"/>
<evidence type="ECO:0000256" key="1">
    <source>
        <dbReference type="ARBA" id="ARBA00009437"/>
    </source>
</evidence>
<feature type="domain" description="HTH lysR-type" evidence="6">
    <location>
        <begin position="5"/>
        <end position="62"/>
    </location>
</feature>
<dbReference type="GO" id="GO:0000976">
    <property type="term" value="F:transcription cis-regulatory region binding"/>
    <property type="evidence" value="ECO:0007669"/>
    <property type="project" value="TreeGrafter"/>
</dbReference>
<comment type="similarity">
    <text evidence="1">Belongs to the LysR transcriptional regulatory family.</text>
</comment>
<dbReference type="Gene3D" id="3.40.190.290">
    <property type="match status" value="1"/>
</dbReference>
<dbReference type="EMBL" id="QRGA01000006">
    <property type="protein sequence ID" value="RDU98794.1"/>
    <property type="molecule type" value="Genomic_DNA"/>
</dbReference>
<dbReference type="AlphaFoldDB" id="A0A3D8K1N0"/>
<keyword evidence="4" id="KW-0804">Transcription</keyword>
<gene>
    <name evidence="7" type="ORF">DWV00_11035</name>
</gene>
<dbReference type="OrthoDB" id="196624at2"/>
<evidence type="ECO:0000313" key="7">
    <source>
        <dbReference type="EMBL" id="RDU98794.1"/>
    </source>
</evidence>
<dbReference type="SUPFAM" id="SSF46785">
    <property type="entry name" value="Winged helix' DNA-binding domain"/>
    <property type="match status" value="1"/>
</dbReference>
<dbReference type="InterPro" id="IPR036388">
    <property type="entry name" value="WH-like_DNA-bd_sf"/>
</dbReference>
<keyword evidence="8" id="KW-1185">Reference proteome</keyword>
<name>A0A3D8K1N0_9BURK</name>
<evidence type="ECO:0000256" key="3">
    <source>
        <dbReference type="ARBA" id="ARBA00023125"/>
    </source>
</evidence>
<dbReference type="InterPro" id="IPR000847">
    <property type="entry name" value="LysR_HTH_N"/>
</dbReference>
<feature type="region of interest" description="Disordered" evidence="5">
    <location>
        <begin position="300"/>
        <end position="320"/>
    </location>
</feature>
<dbReference type="Pfam" id="PF03466">
    <property type="entry name" value="LysR_substrate"/>
    <property type="match status" value="1"/>
</dbReference>
<sequence length="320" mass="35324">MLDNVTINQLRAFVAVCDQGSFSGAARELKRAPSAISHAINALESAFDVVLFERNTRKATLTAAGRSLLPDARGVISRTEEMKMRAVSIAEAGVPQVSIAVDTYFPRAHLIECLRTLQSDFPTVAINLRMTTMPDGERLVLEGTCGLAVTIMDVPELSPATVERQHLCEAQMVTVCAPSHPLAAIAGPIPREEFGRHIQLVVTDNQPDAEKTQQGVASERQWRVNDLGAKHDLLRGSLCWGHMPHHLVAEDLASGALVELQRRAWHMRPLTFMVSQRRGYAYSACETRLIELLANPRRLPKAAGQRSVSRKGKDKHKHKH</sequence>
<evidence type="ECO:0000256" key="2">
    <source>
        <dbReference type="ARBA" id="ARBA00023015"/>
    </source>
</evidence>
<feature type="compositionally biased region" description="Basic residues" evidence="5">
    <location>
        <begin position="308"/>
        <end position="320"/>
    </location>
</feature>